<feature type="non-terminal residue" evidence="2">
    <location>
        <position position="202"/>
    </location>
</feature>
<keyword evidence="3" id="KW-1185">Reference proteome</keyword>
<feature type="region of interest" description="Disordered" evidence="1">
    <location>
        <begin position="1"/>
        <end position="24"/>
    </location>
</feature>
<feature type="region of interest" description="Disordered" evidence="1">
    <location>
        <begin position="134"/>
        <end position="156"/>
    </location>
</feature>
<evidence type="ECO:0008006" key="4">
    <source>
        <dbReference type="Google" id="ProtNLM"/>
    </source>
</evidence>
<sequence>MDGIEGEAGAAAAGARPPPSDGAASVRHVAPCLAAAVPAALREVPGADGDAVPAEAVPGAPGGAAAAGAFGVLDVEVDARRRALVQRALAYHPRCLMSVVGSLDTFLEGLLWVLFTVKTKATGKMAAAHTACKRPAAAPPPSPLDQAVGDETPGEVMRRVSRRLQHEKEQLVLTAPPRPAGKGVARVAQTAGVQSAAPQPAA</sequence>
<feature type="compositionally biased region" description="Polar residues" evidence="1">
    <location>
        <begin position="191"/>
        <end position="202"/>
    </location>
</feature>
<organism evidence="2 3">
    <name type="scientific">Prorocentrum cordatum</name>
    <dbReference type="NCBI Taxonomy" id="2364126"/>
    <lineage>
        <taxon>Eukaryota</taxon>
        <taxon>Sar</taxon>
        <taxon>Alveolata</taxon>
        <taxon>Dinophyceae</taxon>
        <taxon>Prorocentrales</taxon>
        <taxon>Prorocentraceae</taxon>
        <taxon>Prorocentrum</taxon>
    </lineage>
</organism>
<protein>
    <recommendedName>
        <fullName evidence="4">Peroxisomal membrane protein PEX16</fullName>
    </recommendedName>
</protein>
<evidence type="ECO:0000256" key="1">
    <source>
        <dbReference type="SAM" id="MobiDB-lite"/>
    </source>
</evidence>
<proteinExistence type="predicted"/>
<feature type="region of interest" description="Disordered" evidence="1">
    <location>
        <begin position="168"/>
        <end position="202"/>
    </location>
</feature>
<reference evidence="2" key="1">
    <citation type="submission" date="2023-10" db="EMBL/GenBank/DDBJ databases">
        <authorList>
            <person name="Chen Y."/>
            <person name="Shah S."/>
            <person name="Dougan E. K."/>
            <person name="Thang M."/>
            <person name="Chan C."/>
        </authorList>
    </citation>
    <scope>NUCLEOTIDE SEQUENCE [LARGE SCALE GENOMIC DNA]</scope>
</reference>
<dbReference type="Proteomes" id="UP001189429">
    <property type="component" value="Unassembled WGS sequence"/>
</dbReference>
<feature type="compositionally biased region" description="Low complexity" evidence="1">
    <location>
        <begin position="8"/>
        <end position="24"/>
    </location>
</feature>
<evidence type="ECO:0000313" key="3">
    <source>
        <dbReference type="Proteomes" id="UP001189429"/>
    </source>
</evidence>
<name>A0ABN9WMS2_9DINO</name>
<evidence type="ECO:0000313" key="2">
    <source>
        <dbReference type="EMBL" id="CAK0887915.1"/>
    </source>
</evidence>
<dbReference type="EMBL" id="CAUYUJ010018999">
    <property type="protein sequence ID" value="CAK0887915.1"/>
    <property type="molecule type" value="Genomic_DNA"/>
</dbReference>
<gene>
    <name evidence="2" type="ORF">PCOR1329_LOCUS68823</name>
</gene>
<comment type="caution">
    <text evidence="2">The sequence shown here is derived from an EMBL/GenBank/DDBJ whole genome shotgun (WGS) entry which is preliminary data.</text>
</comment>
<accession>A0ABN9WMS2</accession>